<proteinExistence type="predicted"/>
<evidence type="ECO:0000256" key="1">
    <source>
        <dbReference type="SAM" id="MobiDB-lite"/>
    </source>
</evidence>
<feature type="region of interest" description="Disordered" evidence="1">
    <location>
        <begin position="195"/>
        <end position="221"/>
    </location>
</feature>
<gene>
    <name evidence="2" type="ORF">NEMVEDRAFT_v1g208008</name>
</gene>
<keyword evidence="3" id="KW-1185">Reference proteome</keyword>
<reference evidence="2 3" key="1">
    <citation type="journal article" date="2007" name="Science">
        <title>Sea anemone genome reveals ancestral eumetazoan gene repertoire and genomic organization.</title>
        <authorList>
            <person name="Putnam N.H."/>
            <person name="Srivastava M."/>
            <person name="Hellsten U."/>
            <person name="Dirks B."/>
            <person name="Chapman J."/>
            <person name="Salamov A."/>
            <person name="Terry A."/>
            <person name="Shapiro H."/>
            <person name="Lindquist E."/>
            <person name="Kapitonov V.V."/>
            <person name="Jurka J."/>
            <person name="Genikhovich G."/>
            <person name="Grigoriev I.V."/>
            <person name="Lucas S.M."/>
            <person name="Steele R.E."/>
            <person name="Finnerty J.R."/>
            <person name="Technau U."/>
            <person name="Martindale M.Q."/>
            <person name="Rokhsar D.S."/>
        </authorList>
    </citation>
    <scope>NUCLEOTIDE SEQUENCE [LARGE SCALE GENOMIC DNA]</scope>
    <source>
        <strain evidence="3">CH2 X CH6</strain>
    </source>
</reference>
<dbReference type="AlphaFoldDB" id="A7S7I9"/>
<evidence type="ECO:0000313" key="3">
    <source>
        <dbReference type="Proteomes" id="UP000001593"/>
    </source>
</evidence>
<accession>A7S7I9</accession>
<name>A7S7I9_NEMVE</name>
<dbReference type="HOGENOM" id="CLU_1251979_0_0_1"/>
<dbReference type="EMBL" id="DS469593">
    <property type="protein sequence ID" value="EDO40338.1"/>
    <property type="molecule type" value="Genomic_DNA"/>
</dbReference>
<protein>
    <submittedName>
        <fullName evidence="2">Uncharacterized protein</fullName>
    </submittedName>
</protein>
<sequence>MWSTHASIPPIPKQALTGIPQPTTPMQGRPLQVTYLQCTPFQATPIGKPLQAAPPQGTPSIAKSIQEENWNYPFMLFSRLNSHSNDIFSWCRQPKYIPYVPNFTKAETTMMGTVHRQVPSDSTIHVNSEFISQAQGPPNVCLNPNPWHPVRVLSPSHPTLNDMPYSEAKSSKECIPMKCACADCMQEVLSPGGFSLPDLEEDDTGSATTCADAGVKEEGSG</sequence>
<dbReference type="InParanoid" id="A7S7I9"/>
<dbReference type="Proteomes" id="UP000001593">
    <property type="component" value="Unassembled WGS sequence"/>
</dbReference>
<organism evidence="2 3">
    <name type="scientific">Nematostella vectensis</name>
    <name type="common">Starlet sea anemone</name>
    <dbReference type="NCBI Taxonomy" id="45351"/>
    <lineage>
        <taxon>Eukaryota</taxon>
        <taxon>Metazoa</taxon>
        <taxon>Cnidaria</taxon>
        <taxon>Anthozoa</taxon>
        <taxon>Hexacorallia</taxon>
        <taxon>Actiniaria</taxon>
        <taxon>Edwardsiidae</taxon>
        <taxon>Nematostella</taxon>
    </lineage>
</organism>
<evidence type="ECO:0000313" key="2">
    <source>
        <dbReference type="EMBL" id="EDO40338.1"/>
    </source>
</evidence>
<dbReference type="KEGG" id="nve:5512036"/>
<feature type="region of interest" description="Disordered" evidence="1">
    <location>
        <begin position="1"/>
        <end position="26"/>
    </location>
</feature>